<evidence type="ECO:0000313" key="8">
    <source>
        <dbReference type="Proteomes" id="UP001558613"/>
    </source>
</evidence>
<comment type="caution">
    <text evidence="7">The sequence shown here is derived from an EMBL/GenBank/DDBJ whole genome shotgun (WGS) entry which is preliminary data.</text>
</comment>
<feature type="region of interest" description="Disordered" evidence="1">
    <location>
        <begin position="727"/>
        <end position="747"/>
    </location>
</feature>
<organism evidence="7 8">
    <name type="scientific">Cirrhinus molitorella</name>
    <name type="common">mud carp</name>
    <dbReference type="NCBI Taxonomy" id="172907"/>
    <lineage>
        <taxon>Eukaryota</taxon>
        <taxon>Metazoa</taxon>
        <taxon>Chordata</taxon>
        <taxon>Craniata</taxon>
        <taxon>Vertebrata</taxon>
        <taxon>Euteleostomi</taxon>
        <taxon>Actinopterygii</taxon>
        <taxon>Neopterygii</taxon>
        <taxon>Teleostei</taxon>
        <taxon>Ostariophysi</taxon>
        <taxon>Cypriniformes</taxon>
        <taxon>Cyprinidae</taxon>
        <taxon>Labeoninae</taxon>
        <taxon>Labeonini</taxon>
        <taxon>Cirrhinus</taxon>
    </lineage>
</organism>
<dbReference type="InterPro" id="IPR056266">
    <property type="entry name" value="CDCP1_CUB_3rd_6th"/>
</dbReference>
<dbReference type="InterPro" id="IPR056269">
    <property type="entry name" value="CUB_CDCP1_2nd_5th"/>
</dbReference>
<keyword evidence="2" id="KW-0472">Membrane</keyword>
<sequence>MTVWRFTCFSLLIGFFLSSAPELTGSAELDVAVELGTTIRINNSSHTNTKCKVCIGQSTQKLCQSSVVLRSDALLDFSCSQPENVFTVQIIRDSVIYNIEPKEHNAFQKFNRTFIWNLKPTATKILQLNFSRTGLRQIHPTDSCPDKHIYMLTVENVSIGRFCQNGTIRQVDVRTIGRLSLEVSGGRTLDAKVISVSQGRLINSLANIHVVLPERSSTQDFFTPAAFPENAETMWYFTVPHAYYTDVRILSYTVPTCLQPENIPTINYTWQGKDPLVKLMNVSQPSVEPGNFNLSIKNCKMSGLQPSSQGLMVNFQISAIKRSKGQCEGDLPEKQVLQIRVMKKDPKSTCVLKLDSVIMDTITIASGNHFVLNSFDCNKDEIELTVNQTIECKEWRDCASTPFSLTFNYEQQCIPGVLKTIIWHLHGPQNSAVELQSPAGDLRHCLPEDKCNSILLLNVSHVNSGITLGQFCPRGTIQKIQIRESKIAITASVTSFNDRNLATKPFLTYSFTQDISEHYIFSVAPKMDNPTVLATPAWPSGIKPSGTVSWIVNLEPQFKSFNLKFINVSQPKCKEVHTNIAVQTIRSQTTLYSTKKDEKIKDLLVPESFYLNMTNCKSPTGAFRAVMEVTQQNGTSKLLAIILSIVGVVLAVIVMAVGIWFILRKKKMNKAPPVSVYNPSEHAFLPGLHGFPKAPEEQEEDPHTYVYIDETLVYSHLLDDDDEKDEYKQATTNENEPPLCNPPLPERNRENLVTKNKALIDNELYGYVQGKSTTSDTPKTSEEEGHYDTRLCVSAAGSIDQTAPSPLQPAKPMPSPAWGQTAKHYLFKHYHPRVTLDRVIEAILISALTGKEESLVLEVLCLLSIPTLSSEPALPA</sequence>
<evidence type="ECO:0000256" key="3">
    <source>
        <dbReference type="SAM" id="SignalP"/>
    </source>
</evidence>
<dbReference type="InterPro" id="IPR038811">
    <property type="entry name" value="CDCP1"/>
</dbReference>
<dbReference type="CDD" id="cd12087">
    <property type="entry name" value="TM_EGFR-like"/>
    <property type="match status" value="1"/>
</dbReference>
<name>A0ABR3M491_9TELE</name>
<evidence type="ECO:0000313" key="7">
    <source>
        <dbReference type="EMBL" id="KAL1258864.1"/>
    </source>
</evidence>
<feature type="signal peptide" evidence="3">
    <location>
        <begin position="1"/>
        <end position="26"/>
    </location>
</feature>
<dbReference type="Pfam" id="PF23665">
    <property type="entry name" value="CDCP1_CUB_6"/>
    <property type="match status" value="2"/>
</dbReference>
<feature type="domain" description="CDCP1 third and sixth CUB" evidence="4">
    <location>
        <begin position="516"/>
        <end position="629"/>
    </location>
</feature>
<dbReference type="Pfam" id="PF23667">
    <property type="entry name" value="CUB_CDCP1_1"/>
    <property type="match status" value="1"/>
</dbReference>
<feature type="domain" description="CDCP1 third and sixth CUB" evidence="4">
    <location>
        <begin position="208"/>
        <end position="303"/>
    </location>
</feature>
<gene>
    <name evidence="7" type="ORF">QQF64_009441</name>
</gene>
<evidence type="ECO:0000259" key="4">
    <source>
        <dbReference type="Pfam" id="PF23665"/>
    </source>
</evidence>
<feature type="domain" description="CDCP1 second and fifth CUB" evidence="6">
    <location>
        <begin position="101"/>
        <end position="198"/>
    </location>
</feature>
<dbReference type="PANTHER" id="PTHR14477:SF1">
    <property type="entry name" value="CUB DOMAIN-CONTAINING PROTEIN 1"/>
    <property type="match status" value="1"/>
</dbReference>
<dbReference type="Proteomes" id="UP001558613">
    <property type="component" value="Unassembled WGS sequence"/>
</dbReference>
<keyword evidence="2" id="KW-0812">Transmembrane</keyword>
<keyword evidence="8" id="KW-1185">Reference proteome</keyword>
<evidence type="ECO:0000256" key="1">
    <source>
        <dbReference type="SAM" id="MobiDB-lite"/>
    </source>
</evidence>
<dbReference type="PANTHER" id="PTHR14477">
    <property type="entry name" value="CUB DOMAIN-CONTAINING PROTEIN 1"/>
    <property type="match status" value="1"/>
</dbReference>
<reference evidence="7 8" key="1">
    <citation type="submission" date="2023-09" db="EMBL/GenBank/DDBJ databases">
        <authorList>
            <person name="Wang M."/>
        </authorList>
    </citation>
    <scope>NUCLEOTIDE SEQUENCE [LARGE SCALE GENOMIC DNA]</scope>
    <source>
        <strain evidence="7">GT-2023</strain>
        <tissue evidence="7">Liver</tissue>
    </source>
</reference>
<dbReference type="Pfam" id="PF23668">
    <property type="entry name" value="CUB_CDCP1_2"/>
    <property type="match status" value="2"/>
</dbReference>
<feature type="chain" id="PRO_5045595203" description="CUB domain-containing protein 1" evidence="3">
    <location>
        <begin position="27"/>
        <end position="876"/>
    </location>
</feature>
<evidence type="ECO:0000256" key="2">
    <source>
        <dbReference type="SAM" id="Phobius"/>
    </source>
</evidence>
<proteinExistence type="predicted"/>
<keyword evidence="2" id="KW-1133">Transmembrane helix</keyword>
<accession>A0ABR3M491</accession>
<feature type="domain" description="CDCP1 first CUB" evidence="5">
    <location>
        <begin position="28"/>
        <end position="93"/>
    </location>
</feature>
<evidence type="ECO:0000259" key="6">
    <source>
        <dbReference type="Pfam" id="PF23668"/>
    </source>
</evidence>
<dbReference type="EMBL" id="JAYMGO010000016">
    <property type="protein sequence ID" value="KAL1258864.1"/>
    <property type="molecule type" value="Genomic_DNA"/>
</dbReference>
<evidence type="ECO:0008006" key="9">
    <source>
        <dbReference type="Google" id="ProtNLM"/>
    </source>
</evidence>
<protein>
    <recommendedName>
        <fullName evidence="9">CUB domain-containing protein 1</fullName>
    </recommendedName>
</protein>
<evidence type="ECO:0000259" key="5">
    <source>
        <dbReference type="Pfam" id="PF23667"/>
    </source>
</evidence>
<feature type="domain" description="CDCP1 second and fifth CUB" evidence="6">
    <location>
        <begin position="408"/>
        <end position="486"/>
    </location>
</feature>
<dbReference type="InterPro" id="IPR056268">
    <property type="entry name" value="CUB_CDCP1_1st"/>
</dbReference>
<keyword evidence="3" id="KW-0732">Signal</keyword>
<feature type="transmembrane region" description="Helical" evidence="2">
    <location>
        <begin position="638"/>
        <end position="663"/>
    </location>
</feature>